<organism evidence="2 3">
    <name type="scientific">Geoglobus acetivorans</name>
    <dbReference type="NCBI Taxonomy" id="565033"/>
    <lineage>
        <taxon>Archaea</taxon>
        <taxon>Methanobacteriati</taxon>
        <taxon>Methanobacteriota</taxon>
        <taxon>Archaeoglobi</taxon>
        <taxon>Archaeoglobales</taxon>
        <taxon>Archaeoglobaceae</taxon>
        <taxon>Geoglobus</taxon>
    </lineage>
</organism>
<feature type="domain" description="4Fe-4S ferredoxin-type" evidence="1">
    <location>
        <begin position="310"/>
        <end position="339"/>
    </location>
</feature>
<dbReference type="GeneID" id="24798080"/>
<name>A0A0A7GEM7_GEOAI</name>
<sequence length="347" mass="39096">MSYEILMKRLGFPDSRLLRSILEYIMSEEEARVAAALPGSVDEISEKLGMDVDRVKEILDGLFYRGVVIPRDFGKKDHYKFVRDIIQLHDATMASQHMNDPEFARLWKEFGDREMNPVVGRMLTDMGLKFWRVVPAYQAVKDLPDVLPYEDIREMIKAQKKIAVVPCSCRNVTRLASDGCSFTDEFSTWHCIQFGRGAEYAIARGSGREISVEEALQIIAEAEKDGLIHTWANTSKIVDPIVTVNCNCCGDCCEFFLSSRAANVPLGVQLEKSRYEAYVDDEACTGCQTCVKRCHFDAVEMYSPDGGRKMKARVNPEKCFGCGVCVVGCRKNAIKLKAVRPPEFIPD</sequence>
<dbReference type="AlphaFoldDB" id="A0A0A7GEM7"/>
<dbReference type="RefSeq" id="WP_048092374.1">
    <property type="nucleotide sequence ID" value="NZ_CP009552.1"/>
</dbReference>
<protein>
    <submittedName>
        <fullName evidence="2">Ferredoxin</fullName>
    </submittedName>
</protein>
<dbReference type="EMBL" id="CP009552">
    <property type="protein sequence ID" value="AIY90535.1"/>
    <property type="molecule type" value="Genomic_DNA"/>
</dbReference>
<dbReference type="HOGENOM" id="CLU_043380_0_0_2"/>
<gene>
    <name evidence="2" type="ORF">GACE_1498</name>
</gene>
<dbReference type="PROSITE" id="PS51379">
    <property type="entry name" value="4FE4S_FER_2"/>
    <property type="match status" value="2"/>
</dbReference>
<dbReference type="Proteomes" id="UP000030624">
    <property type="component" value="Chromosome"/>
</dbReference>
<dbReference type="Pfam" id="PF13187">
    <property type="entry name" value="Fer4_9"/>
    <property type="match status" value="1"/>
</dbReference>
<dbReference type="eggNOG" id="arCOG02189">
    <property type="taxonomic scope" value="Archaea"/>
</dbReference>
<feature type="domain" description="4Fe-4S ferredoxin-type" evidence="1">
    <location>
        <begin position="275"/>
        <end position="304"/>
    </location>
</feature>
<evidence type="ECO:0000313" key="3">
    <source>
        <dbReference type="Proteomes" id="UP000030624"/>
    </source>
</evidence>
<evidence type="ECO:0000313" key="2">
    <source>
        <dbReference type="EMBL" id="AIY90535.1"/>
    </source>
</evidence>
<proteinExistence type="predicted"/>
<dbReference type="InterPro" id="IPR017896">
    <property type="entry name" value="4Fe4S_Fe-S-bd"/>
</dbReference>
<dbReference type="Gene3D" id="3.30.70.20">
    <property type="match status" value="1"/>
</dbReference>
<dbReference type="STRING" id="565033.GACE_1498"/>
<accession>A0A0A7GEM7</accession>
<reference evidence="2 3" key="1">
    <citation type="journal article" date="2015" name="Appl. Environ. Microbiol.">
        <title>The Geoglobus acetivorans genome: Fe(III) reduction, acetate utilization, autotrophic growth, and degradation of aromatic compounds in a hyperthermophilic archaeon.</title>
        <authorList>
            <person name="Mardanov A.V."/>
            <person name="Slododkina G.B."/>
            <person name="Slobodkin A.I."/>
            <person name="Beletsky A.V."/>
            <person name="Gavrilov S.N."/>
            <person name="Kublanov I.V."/>
            <person name="Bonch-Osmolovskaya E.A."/>
            <person name="Skryabin K.G."/>
            <person name="Ravin N.V."/>
        </authorList>
    </citation>
    <scope>NUCLEOTIDE SEQUENCE [LARGE SCALE GENOMIC DNA]</scope>
    <source>
        <strain evidence="2 3">SBH6</strain>
    </source>
</reference>
<evidence type="ECO:0000259" key="1">
    <source>
        <dbReference type="PROSITE" id="PS51379"/>
    </source>
</evidence>
<dbReference type="SUPFAM" id="SSF54862">
    <property type="entry name" value="4Fe-4S ferredoxins"/>
    <property type="match status" value="1"/>
</dbReference>
<dbReference type="KEGG" id="gac:GACE_1498"/>